<feature type="transmembrane region" description="Helical" evidence="6">
    <location>
        <begin position="96"/>
        <end position="116"/>
    </location>
</feature>
<proteinExistence type="inferred from homology"/>
<dbReference type="GO" id="GO:0005351">
    <property type="term" value="F:carbohydrate:proton symporter activity"/>
    <property type="evidence" value="ECO:0007669"/>
    <property type="project" value="TreeGrafter"/>
</dbReference>
<comment type="caution">
    <text evidence="8">The sequence shown here is derived from an EMBL/GenBank/DDBJ whole genome shotgun (WGS) entry which is preliminary data.</text>
</comment>
<evidence type="ECO:0000313" key="9">
    <source>
        <dbReference type="Proteomes" id="UP000469558"/>
    </source>
</evidence>
<feature type="transmembrane region" description="Helical" evidence="6">
    <location>
        <begin position="185"/>
        <end position="207"/>
    </location>
</feature>
<dbReference type="PROSITE" id="PS00217">
    <property type="entry name" value="SUGAR_TRANSPORT_2"/>
    <property type="match status" value="1"/>
</dbReference>
<dbReference type="SUPFAM" id="SSF103473">
    <property type="entry name" value="MFS general substrate transporter"/>
    <property type="match status" value="1"/>
</dbReference>
<dbReference type="InterPro" id="IPR005829">
    <property type="entry name" value="Sugar_transporter_CS"/>
</dbReference>
<dbReference type="InterPro" id="IPR050360">
    <property type="entry name" value="MFS_Sugar_Transporters"/>
</dbReference>
<dbReference type="Gene3D" id="1.20.1250.20">
    <property type="entry name" value="MFS general substrate transporter like domains"/>
    <property type="match status" value="1"/>
</dbReference>
<evidence type="ECO:0000259" key="7">
    <source>
        <dbReference type="PROSITE" id="PS50850"/>
    </source>
</evidence>
<comment type="subcellular location">
    <subcellularLocation>
        <location evidence="1">Membrane</location>
        <topology evidence="1">Multi-pass membrane protein</topology>
    </subcellularLocation>
</comment>
<evidence type="ECO:0000313" key="8">
    <source>
        <dbReference type="EMBL" id="TVY73364.1"/>
    </source>
</evidence>
<dbReference type="InterPro" id="IPR036259">
    <property type="entry name" value="MFS_trans_sf"/>
</dbReference>
<dbReference type="FunFam" id="1.20.1250.20:FF:000078">
    <property type="entry name" value="MFS maltose transporter, putative"/>
    <property type="match status" value="1"/>
</dbReference>
<keyword evidence="4 6" id="KW-1133">Transmembrane helix</keyword>
<name>A0A8T9BZY8_9HELO</name>
<evidence type="ECO:0000256" key="5">
    <source>
        <dbReference type="ARBA" id="ARBA00023136"/>
    </source>
</evidence>
<dbReference type="GO" id="GO:0016020">
    <property type="term" value="C:membrane"/>
    <property type="evidence" value="ECO:0007669"/>
    <property type="project" value="UniProtKB-SubCell"/>
</dbReference>
<keyword evidence="5 6" id="KW-0472">Membrane</keyword>
<organism evidence="8 9">
    <name type="scientific">Lachnellula suecica</name>
    <dbReference type="NCBI Taxonomy" id="602035"/>
    <lineage>
        <taxon>Eukaryota</taxon>
        <taxon>Fungi</taxon>
        <taxon>Dikarya</taxon>
        <taxon>Ascomycota</taxon>
        <taxon>Pezizomycotina</taxon>
        <taxon>Leotiomycetes</taxon>
        <taxon>Helotiales</taxon>
        <taxon>Lachnaceae</taxon>
        <taxon>Lachnellula</taxon>
    </lineage>
</organism>
<dbReference type="InterPro" id="IPR005828">
    <property type="entry name" value="MFS_sugar_transport-like"/>
</dbReference>
<feature type="transmembrane region" description="Helical" evidence="6">
    <location>
        <begin position="313"/>
        <end position="330"/>
    </location>
</feature>
<gene>
    <name evidence="8" type="primary">rco-3_5</name>
    <name evidence="8" type="ORF">LSUE1_G005474</name>
</gene>
<dbReference type="PROSITE" id="PS50850">
    <property type="entry name" value="MFS"/>
    <property type="match status" value="1"/>
</dbReference>
<feature type="transmembrane region" description="Helical" evidence="6">
    <location>
        <begin position="440"/>
        <end position="458"/>
    </location>
</feature>
<sequence length="526" mass="57437">MSEPKTDNVLSHWKCLLACTLVSMCPFQYGIDFGIIGGLQAMPGFLEVFGNKDPNTVIGYNISPGRQQLISSLMILGAFLSSSAGGPIAKYIGRKMSIWTACVLCIVANVIMMTATQIGALYAGRLIIGIANGLFMTFAQLYIQECTPARYRGLMIGAFQSWTSFGSLIGAIIDNFAVKVGGKQSYIIPLGIVYIVPGIMAIGMLFIPESPRWLLQMGQEEKARKALKWLRPHPELVDAELADIKTVIDAENAISQNAEIIDIWRNPVDRRRALLSIGAVSLQAASGAMFMISYGTYFFEMAHVGNAFENNCILTGVGVAVILVNSSIITKYGRRRVFLFWGLVLCAIAQLVIAAVYTAEPGTTPTGRVIVGLSVIYIVAYNGMIATYAWLCGGEFPSQRLRSYIFGLSASIGFLGAWLATFTAPYFINPDALNWGPKYGYIWCPSCLLAAAWVWFYLPEVKNRTFEEIDEMFEARLPARKFRGYKCIGPAALAAMGEKGDGPRVSHEEVIFSNPKVATETAVALG</sequence>
<dbReference type="InterPro" id="IPR020846">
    <property type="entry name" value="MFS_dom"/>
</dbReference>
<dbReference type="Pfam" id="PF00083">
    <property type="entry name" value="Sugar_tr"/>
    <property type="match status" value="1"/>
</dbReference>
<evidence type="ECO:0000256" key="3">
    <source>
        <dbReference type="ARBA" id="ARBA00022692"/>
    </source>
</evidence>
<evidence type="ECO:0000256" key="6">
    <source>
        <dbReference type="SAM" id="Phobius"/>
    </source>
</evidence>
<evidence type="ECO:0000256" key="2">
    <source>
        <dbReference type="ARBA" id="ARBA00010992"/>
    </source>
</evidence>
<keyword evidence="8" id="KW-0813">Transport</keyword>
<dbReference type="PANTHER" id="PTHR48022">
    <property type="entry name" value="PLASTIDIC GLUCOSE TRANSPORTER 4"/>
    <property type="match status" value="1"/>
</dbReference>
<protein>
    <submittedName>
        <fullName evidence="8">Putative glucose transporter rco-3</fullName>
    </submittedName>
</protein>
<comment type="similarity">
    <text evidence="2">Belongs to the major facilitator superfamily. Sugar transporter (TC 2.A.1.1) family.</text>
</comment>
<feature type="transmembrane region" description="Helical" evidence="6">
    <location>
        <begin position="369"/>
        <end position="391"/>
    </location>
</feature>
<feature type="transmembrane region" description="Helical" evidence="6">
    <location>
        <begin position="122"/>
        <end position="142"/>
    </location>
</feature>
<keyword evidence="3 6" id="KW-0812">Transmembrane</keyword>
<feature type="domain" description="Major facilitator superfamily (MFS) profile" evidence="7">
    <location>
        <begin position="18"/>
        <end position="462"/>
    </location>
</feature>
<feature type="transmembrane region" description="Helical" evidence="6">
    <location>
        <begin position="154"/>
        <end position="173"/>
    </location>
</feature>
<feature type="transmembrane region" description="Helical" evidence="6">
    <location>
        <begin position="337"/>
        <end position="357"/>
    </location>
</feature>
<evidence type="ECO:0000256" key="4">
    <source>
        <dbReference type="ARBA" id="ARBA00022989"/>
    </source>
</evidence>
<reference evidence="8 9" key="1">
    <citation type="submission" date="2018-05" db="EMBL/GenBank/DDBJ databases">
        <title>Genome sequencing and assembly of the regulated plant pathogen Lachnellula willkommii and related sister species for the development of diagnostic species identification markers.</title>
        <authorList>
            <person name="Giroux E."/>
            <person name="Bilodeau G."/>
        </authorList>
    </citation>
    <scope>NUCLEOTIDE SEQUENCE [LARGE SCALE GENOMIC DNA]</scope>
    <source>
        <strain evidence="8 9">CBS 268.59</strain>
    </source>
</reference>
<evidence type="ECO:0000256" key="1">
    <source>
        <dbReference type="ARBA" id="ARBA00004141"/>
    </source>
</evidence>
<dbReference type="Proteomes" id="UP000469558">
    <property type="component" value="Unassembled WGS sequence"/>
</dbReference>
<feature type="transmembrane region" description="Helical" evidence="6">
    <location>
        <begin position="69"/>
        <end position="89"/>
    </location>
</feature>
<dbReference type="EMBL" id="QGMK01001099">
    <property type="protein sequence ID" value="TVY73364.1"/>
    <property type="molecule type" value="Genomic_DNA"/>
</dbReference>
<dbReference type="PANTHER" id="PTHR48022:SF10">
    <property type="entry name" value="MAJOR FACILITATOR SUPERFAMILY (MFS) PROFILE DOMAIN-CONTAINING PROTEIN"/>
    <property type="match status" value="1"/>
</dbReference>
<dbReference type="AlphaFoldDB" id="A0A8T9BZY8"/>
<keyword evidence="8" id="KW-0762">Sugar transport</keyword>
<feature type="transmembrane region" description="Helical" evidence="6">
    <location>
        <begin position="273"/>
        <end position="293"/>
    </location>
</feature>
<dbReference type="OrthoDB" id="6612291at2759"/>
<feature type="transmembrane region" description="Helical" evidence="6">
    <location>
        <begin position="403"/>
        <end position="428"/>
    </location>
</feature>
<accession>A0A8T9BZY8</accession>
<keyword evidence="9" id="KW-1185">Reference proteome</keyword>